<dbReference type="Proteomes" id="UP000622552">
    <property type="component" value="Unassembled WGS sequence"/>
</dbReference>
<evidence type="ECO:0000256" key="1">
    <source>
        <dbReference type="ARBA" id="ARBA00012513"/>
    </source>
</evidence>
<keyword evidence="12" id="KW-1185">Reference proteome</keyword>
<dbReference type="PANTHER" id="PTHR43289:SF6">
    <property type="entry name" value="SERINE_THREONINE-PROTEIN KINASE NEKL-3"/>
    <property type="match status" value="1"/>
</dbReference>
<keyword evidence="9" id="KW-1133">Transmembrane helix</keyword>
<dbReference type="GO" id="GO:0005524">
    <property type="term" value="F:ATP binding"/>
    <property type="evidence" value="ECO:0007669"/>
    <property type="project" value="UniProtKB-UniRule"/>
</dbReference>
<dbReference type="EC" id="2.7.11.1" evidence="1"/>
<dbReference type="PROSITE" id="PS00107">
    <property type="entry name" value="PROTEIN_KINASE_ATP"/>
    <property type="match status" value="1"/>
</dbReference>
<dbReference type="InterPro" id="IPR008271">
    <property type="entry name" value="Ser/Thr_kinase_AS"/>
</dbReference>
<dbReference type="PANTHER" id="PTHR43289">
    <property type="entry name" value="MITOGEN-ACTIVATED PROTEIN KINASE KINASE KINASE 20-RELATED"/>
    <property type="match status" value="1"/>
</dbReference>
<keyword evidence="9" id="KW-0472">Membrane</keyword>
<keyword evidence="2 11" id="KW-0723">Serine/threonine-protein kinase</keyword>
<gene>
    <name evidence="11" type="ORF">IW245_006011</name>
</gene>
<evidence type="ECO:0000259" key="10">
    <source>
        <dbReference type="PROSITE" id="PS50011"/>
    </source>
</evidence>
<keyword evidence="5 11" id="KW-0418">Kinase</keyword>
<organism evidence="11 12">
    <name type="scientific">Longispora fulva</name>
    <dbReference type="NCBI Taxonomy" id="619741"/>
    <lineage>
        <taxon>Bacteria</taxon>
        <taxon>Bacillati</taxon>
        <taxon>Actinomycetota</taxon>
        <taxon>Actinomycetes</taxon>
        <taxon>Micromonosporales</taxon>
        <taxon>Micromonosporaceae</taxon>
        <taxon>Longispora</taxon>
    </lineage>
</organism>
<evidence type="ECO:0000256" key="5">
    <source>
        <dbReference type="ARBA" id="ARBA00022777"/>
    </source>
</evidence>
<feature type="binding site" evidence="7">
    <location>
        <position position="42"/>
    </location>
    <ligand>
        <name>ATP</name>
        <dbReference type="ChEBI" id="CHEBI:30616"/>
    </ligand>
</feature>
<evidence type="ECO:0000256" key="8">
    <source>
        <dbReference type="SAM" id="MobiDB-lite"/>
    </source>
</evidence>
<comment type="caution">
    <text evidence="11">The sequence shown here is derived from an EMBL/GenBank/DDBJ whole genome shotgun (WGS) entry which is preliminary data.</text>
</comment>
<dbReference type="InterPro" id="IPR017441">
    <property type="entry name" value="Protein_kinase_ATP_BS"/>
</dbReference>
<evidence type="ECO:0000256" key="9">
    <source>
        <dbReference type="SAM" id="Phobius"/>
    </source>
</evidence>
<dbReference type="Gene3D" id="3.30.200.20">
    <property type="entry name" value="Phosphorylase Kinase, domain 1"/>
    <property type="match status" value="1"/>
</dbReference>
<evidence type="ECO:0000313" key="12">
    <source>
        <dbReference type="Proteomes" id="UP000622552"/>
    </source>
</evidence>
<feature type="region of interest" description="Disordered" evidence="8">
    <location>
        <begin position="392"/>
        <end position="413"/>
    </location>
</feature>
<evidence type="ECO:0000256" key="4">
    <source>
        <dbReference type="ARBA" id="ARBA00022741"/>
    </source>
</evidence>
<dbReference type="SMART" id="SM00220">
    <property type="entry name" value="S_TKc"/>
    <property type="match status" value="1"/>
</dbReference>
<evidence type="ECO:0000256" key="2">
    <source>
        <dbReference type="ARBA" id="ARBA00022527"/>
    </source>
</evidence>
<evidence type="ECO:0000256" key="7">
    <source>
        <dbReference type="PROSITE-ProRule" id="PRU10141"/>
    </source>
</evidence>
<sequence>MTRRPSPPQIPGYRYDRDLGGGGYATVYVYEQLSLNREVAIKVPKDAGTDAAARAQFIAEARTMARLGNHAHIIQVLEQSVSTDGQPYLVMPFCSGPNLAERASGPPIPVAEVLRIGITVSGAVQATHQVGIVHRDIKPANLLTDEFKKILLADFGVAGPVAESEDYEDFGVSVPWSPPEILAGEWGGIRSDVYSLGATLWHLLVGRSPFEIPGGDNSQKALERRIHTGSAPATGRPDVPAALEALLARTMSRTPAARPASARVLESELARIESRLAPTVATPDPGPTTPRTPAHDLTTRRVVTAPGPKPPGVEPGVPTTVDRPDSVRPLPVPPPVGHTQRKPVPEPTVDAPATDRARWPGRWLTGTGVLVLATVGVVVAVVLHGSDTAAPHRVLDESTGQSAGDDTPPGRPTVAVTRSDPAHLRFSWTYSAPQATDTFTWRTPDGARTGIAPKAVLDLDDPAGTELCVQVKVVRADGSHASADWSAAGCAR</sequence>
<dbReference type="InterPro" id="IPR011009">
    <property type="entry name" value="Kinase-like_dom_sf"/>
</dbReference>
<dbReference type="PROSITE" id="PS50011">
    <property type="entry name" value="PROTEIN_KINASE_DOM"/>
    <property type="match status" value="1"/>
</dbReference>
<evidence type="ECO:0000256" key="3">
    <source>
        <dbReference type="ARBA" id="ARBA00022679"/>
    </source>
</evidence>
<reference evidence="11" key="1">
    <citation type="submission" date="2020-11" db="EMBL/GenBank/DDBJ databases">
        <title>Sequencing the genomes of 1000 actinobacteria strains.</title>
        <authorList>
            <person name="Klenk H.-P."/>
        </authorList>
    </citation>
    <scope>NUCLEOTIDE SEQUENCE</scope>
    <source>
        <strain evidence="11">DSM 45356</strain>
    </source>
</reference>
<feature type="region of interest" description="Disordered" evidence="8">
    <location>
        <begin position="302"/>
        <end position="354"/>
    </location>
</feature>
<keyword evidence="6 7" id="KW-0067">ATP-binding</keyword>
<feature type="domain" description="Protein kinase" evidence="10">
    <location>
        <begin position="13"/>
        <end position="270"/>
    </location>
</feature>
<dbReference type="SUPFAM" id="SSF56112">
    <property type="entry name" value="Protein kinase-like (PK-like)"/>
    <property type="match status" value="1"/>
</dbReference>
<dbReference type="InterPro" id="IPR000719">
    <property type="entry name" value="Prot_kinase_dom"/>
</dbReference>
<dbReference type="RefSeq" id="WP_197006432.1">
    <property type="nucleotide sequence ID" value="NZ_BONS01000006.1"/>
</dbReference>
<evidence type="ECO:0000313" key="11">
    <source>
        <dbReference type="EMBL" id="MBG6139817.1"/>
    </source>
</evidence>
<feature type="transmembrane region" description="Helical" evidence="9">
    <location>
        <begin position="363"/>
        <end position="383"/>
    </location>
</feature>
<accession>A0A8J7KYX9</accession>
<evidence type="ECO:0000256" key="6">
    <source>
        <dbReference type="ARBA" id="ARBA00022840"/>
    </source>
</evidence>
<keyword evidence="3" id="KW-0808">Transferase</keyword>
<dbReference type="CDD" id="cd14014">
    <property type="entry name" value="STKc_PknB_like"/>
    <property type="match status" value="1"/>
</dbReference>
<dbReference type="GO" id="GO:0004674">
    <property type="term" value="F:protein serine/threonine kinase activity"/>
    <property type="evidence" value="ECO:0007669"/>
    <property type="project" value="UniProtKB-KW"/>
</dbReference>
<protein>
    <recommendedName>
        <fullName evidence="1">non-specific serine/threonine protein kinase</fullName>
        <ecNumber evidence="1">2.7.11.1</ecNumber>
    </recommendedName>
</protein>
<name>A0A8J7KYX9_9ACTN</name>
<dbReference type="Pfam" id="PF00069">
    <property type="entry name" value="Pkinase"/>
    <property type="match status" value="1"/>
</dbReference>
<dbReference type="AlphaFoldDB" id="A0A8J7KYX9"/>
<proteinExistence type="predicted"/>
<keyword evidence="9" id="KW-0812">Transmembrane</keyword>
<dbReference type="EMBL" id="JADOUF010000001">
    <property type="protein sequence ID" value="MBG6139817.1"/>
    <property type="molecule type" value="Genomic_DNA"/>
</dbReference>
<dbReference type="PROSITE" id="PS00108">
    <property type="entry name" value="PROTEIN_KINASE_ST"/>
    <property type="match status" value="1"/>
</dbReference>
<dbReference type="Gene3D" id="1.10.510.10">
    <property type="entry name" value="Transferase(Phosphotransferase) domain 1"/>
    <property type="match status" value="1"/>
</dbReference>
<keyword evidence="4 7" id="KW-0547">Nucleotide-binding</keyword>